<feature type="region of interest" description="Disordered" evidence="1">
    <location>
        <begin position="256"/>
        <end position="310"/>
    </location>
</feature>
<evidence type="ECO:0000256" key="1">
    <source>
        <dbReference type="SAM" id="MobiDB-lite"/>
    </source>
</evidence>
<feature type="compositionally biased region" description="Basic and acidic residues" evidence="1">
    <location>
        <begin position="558"/>
        <end position="582"/>
    </location>
</feature>
<feature type="compositionally biased region" description="Basic and acidic residues" evidence="1">
    <location>
        <begin position="691"/>
        <end position="704"/>
    </location>
</feature>
<dbReference type="AlphaFoldDB" id="A0AA40EJU8"/>
<feature type="compositionally biased region" description="Basic and acidic residues" evidence="1">
    <location>
        <begin position="367"/>
        <end position="376"/>
    </location>
</feature>
<dbReference type="EMBL" id="JAUKUD010000006">
    <property type="protein sequence ID" value="KAK0740636.1"/>
    <property type="molecule type" value="Genomic_DNA"/>
</dbReference>
<feature type="compositionally biased region" description="Polar residues" evidence="1">
    <location>
        <begin position="350"/>
        <end position="366"/>
    </location>
</feature>
<feature type="region of interest" description="Disordered" evidence="1">
    <location>
        <begin position="987"/>
        <end position="1008"/>
    </location>
</feature>
<feature type="region of interest" description="Disordered" evidence="1">
    <location>
        <begin position="194"/>
        <end position="235"/>
    </location>
</feature>
<accession>A0AA40EJU8</accession>
<reference evidence="2" key="1">
    <citation type="submission" date="2023-06" db="EMBL/GenBank/DDBJ databases">
        <title>Genome-scale phylogeny and comparative genomics of the fungal order Sordariales.</title>
        <authorList>
            <consortium name="Lawrence Berkeley National Laboratory"/>
            <person name="Hensen N."/>
            <person name="Bonometti L."/>
            <person name="Westerberg I."/>
            <person name="Brannstrom I.O."/>
            <person name="Guillou S."/>
            <person name="Cros-Aarteil S."/>
            <person name="Calhoun S."/>
            <person name="Haridas S."/>
            <person name="Kuo A."/>
            <person name="Mondo S."/>
            <person name="Pangilinan J."/>
            <person name="Riley R."/>
            <person name="LaButti K."/>
            <person name="Andreopoulos B."/>
            <person name="Lipzen A."/>
            <person name="Chen C."/>
            <person name="Yanf M."/>
            <person name="Daum C."/>
            <person name="Ng V."/>
            <person name="Clum A."/>
            <person name="Steindorff A."/>
            <person name="Ohm R."/>
            <person name="Martin F."/>
            <person name="Silar P."/>
            <person name="Natvig D."/>
            <person name="Lalanne C."/>
            <person name="Gautier V."/>
            <person name="Ament-velasquez S.L."/>
            <person name="Kruys A."/>
            <person name="Hutchinson M.I."/>
            <person name="Powell A.J."/>
            <person name="Barry K."/>
            <person name="Miller A.N."/>
            <person name="Grigoriev I.V."/>
            <person name="Debuchy R."/>
            <person name="Gladieux P."/>
            <person name="Thoren M.H."/>
            <person name="Johannesson H."/>
        </authorList>
    </citation>
    <scope>NUCLEOTIDE SEQUENCE</scope>
    <source>
        <strain evidence="2">SMH3187-1</strain>
    </source>
</reference>
<name>A0AA40EJU8_9PEZI</name>
<feature type="region of interest" description="Disordered" evidence="1">
    <location>
        <begin position="555"/>
        <end position="586"/>
    </location>
</feature>
<proteinExistence type="predicted"/>
<feature type="region of interest" description="Disordered" evidence="1">
    <location>
        <begin position="122"/>
        <end position="142"/>
    </location>
</feature>
<gene>
    <name evidence="2" type="ORF">B0T18DRAFT_449211</name>
</gene>
<comment type="caution">
    <text evidence="2">The sequence shown here is derived from an EMBL/GenBank/DDBJ whole genome shotgun (WGS) entry which is preliminary data.</text>
</comment>
<feature type="region of interest" description="Disordered" evidence="1">
    <location>
        <begin position="612"/>
        <end position="648"/>
    </location>
</feature>
<keyword evidence="3" id="KW-1185">Reference proteome</keyword>
<feature type="region of interest" description="Disordered" evidence="1">
    <location>
        <begin position="684"/>
        <end position="707"/>
    </location>
</feature>
<feature type="region of interest" description="Disordered" evidence="1">
    <location>
        <begin position="350"/>
        <end position="395"/>
    </location>
</feature>
<dbReference type="Proteomes" id="UP001172155">
    <property type="component" value="Unassembled WGS sequence"/>
</dbReference>
<organism evidence="2 3">
    <name type="scientific">Schizothecium vesticola</name>
    <dbReference type="NCBI Taxonomy" id="314040"/>
    <lineage>
        <taxon>Eukaryota</taxon>
        <taxon>Fungi</taxon>
        <taxon>Dikarya</taxon>
        <taxon>Ascomycota</taxon>
        <taxon>Pezizomycotina</taxon>
        <taxon>Sordariomycetes</taxon>
        <taxon>Sordariomycetidae</taxon>
        <taxon>Sordariales</taxon>
        <taxon>Schizotheciaceae</taxon>
        <taxon>Schizothecium</taxon>
    </lineage>
</organism>
<feature type="compositionally biased region" description="Low complexity" evidence="1">
    <location>
        <begin position="725"/>
        <end position="742"/>
    </location>
</feature>
<feature type="compositionally biased region" description="Basic and acidic residues" evidence="1">
    <location>
        <begin position="618"/>
        <end position="634"/>
    </location>
</feature>
<sequence length="1033" mass="112930">MGKDARRRIKRLLGLLKELQAADHPVTDATMVAVNSGVDITPLLTVVLASLARPFSTDKAFPTVFRWYSALRHRYHYLFAYIQDDMEHRTYNVDELMALRHGQVSSGVPILAANPELAEIVRSSGSESSADATKRDSSSSDDVLLYKGRAGRRLLSKSSRERETAQQVPMASVPMASVPKVFNEPIRLPVHPEAAHETLQEPVPKMQQTEWKYRGRSDSEAAAGDPSAAPTGIPAQKSEGFQRFFKAVVSPTHVRVTAGGRIVPNTRGPPSPTSKRDRDTDTQSISDKAAPGKPSIGQIGMTPQPGMNPQVPMMPHLLAGYPPGFQPMQTPMQFLPMAFGAPIPGGYSFAQPTASPTASVFSQSGKENQKDLRNKNPGESQGDEDTISDQDKTKVTQPEFFDYSKPFFYNGHYLYPVPATAFSSGMPGPAMPIQMVGVPAGVTPMAGMMPTSPAGVHTHAPFYHGGPTPPSFAMQAHRIPPQNVPVLPPKGTISSIKPSDITRKQIQSFKQSLKYHEDQLQYNRHQIDEKEIEGRILTIRGHIQRFEMTLKTQQEYEDSMRRTSDQDKDGKASVAPFEDKHPKALRSQFTDQEAIDHAEIDRRYQIAVGKFNQAQSEKSARRGVRTDKITEPGHTEPVYAKSTQEAPSFTRDQARQAFHDHLKAGGLPSDAALAPVFKPRCYASSSFGGSEHSRDAQEDSEKRLLSTGNWKPLAYELGTGNWKPSSAKSQRSSSQVSGSHQSGPPPFDPRPVKPAMSRPRSGFGVPYLLGTLPKGVNPRTADDKDYIYKRPLTDEEQRSRYLYWGQAPKSVTRGLPKYDGKHFYPPSPVMEAATPVEGPQVSGRGSKSPADPFRSLTPVNSAGKGHFATEEQPALRRVNAYDPLVMCASEDLRASEDSTSQGSSVQMPAVALKGRENSADAALGPGYDRRVEKPRAKLWPAVLKKGSTSSAVTSATAHGFLPQYSGNLQMSLSPAKVLVTEASDIEHGGARLSPGPDKKRENLPPRGVSTLEDQFRNLSVDAANLHPASSFQI</sequence>
<feature type="region of interest" description="Disordered" evidence="1">
    <location>
        <begin position="720"/>
        <end position="760"/>
    </location>
</feature>
<evidence type="ECO:0000313" key="2">
    <source>
        <dbReference type="EMBL" id="KAK0740636.1"/>
    </source>
</evidence>
<protein>
    <submittedName>
        <fullName evidence="2">Uncharacterized protein</fullName>
    </submittedName>
</protein>
<feature type="region of interest" description="Disordered" evidence="1">
    <location>
        <begin position="835"/>
        <end position="868"/>
    </location>
</feature>
<evidence type="ECO:0000313" key="3">
    <source>
        <dbReference type="Proteomes" id="UP001172155"/>
    </source>
</evidence>